<keyword evidence="3" id="KW-1185">Reference proteome</keyword>
<proteinExistence type="predicted"/>
<sequence>MSFNIAQWHAWAPGITEAESWQAWARAPFVPADLTLQPDVSFVPAMQRRRLTRLARMSFAAAWPLVQGKTQIPMIFGSRHGETPLTFALLQSLAQHEPLSPTQFGLSVHNAVAGQWSIQRGDIAETCAVAADEDTLEHSIIEACGLLNDGAPEVIVILAEDTPAPFYQDQIDDIPFPFAVALRLIPGTTWTLSSTPAQAGVVTPEPSFGHVLPMLRAMLLGNSSWTHHCPPRSWTWQSQC</sequence>
<feature type="domain" description="Beta-ketoacyl synthase-like N-terminal" evidence="1">
    <location>
        <begin position="21"/>
        <end position="237"/>
    </location>
</feature>
<dbReference type="KEGG" id="pacr:FXN63_18605"/>
<name>A0A5C0B894_9BURK</name>
<evidence type="ECO:0000259" key="1">
    <source>
        <dbReference type="Pfam" id="PF13723"/>
    </source>
</evidence>
<accession>A0A5C0B894</accession>
<reference evidence="2 3" key="1">
    <citation type="submission" date="2019-08" db="EMBL/GenBank/DDBJ databases">
        <title>Amphibian skin-associated Pigmentiphaga: genome sequence and occurrence across geography and hosts.</title>
        <authorList>
            <person name="Bletz M.C."/>
            <person name="Bunk B."/>
            <person name="Sproeer C."/>
            <person name="Biwer P."/>
            <person name="Reiter S."/>
            <person name="Rabemananjara F.C.E."/>
            <person name="Schulz S."/>
            <person name="Overmann J."/>
            <person name="Vences M."/>
        </authorList>
    </citation>
    <scope>NUCLEOTIDE SEQUENCE [LARGE SCALE GENOMIC DNA]</scope>
    <source>
        <strain evidence="2 3">Mada1488</strain>
    </source>
</reference>
<dbReference type="OrthoDB" id="9798676at2"/>
<dbReference type="Pfam" id="PF13723">
    <property type="entry name" value="Ketoacyl-synt_2"/>
    <property type="match status" value="1"/>
</dbReference>
<dbReference type="SUPFAM" id="SSF53901">
    <property type="entry name" value="Thiolase-like"/>
    <property type="match status" value="1"/>
</dbReference>
<dbReference type="InterPro" id="IPR014030">
    <property type="entry name" value="Ketoacyl_synth_N"/>
</dbReference>
<dbReference type="GO" id="GO:0016746">
    <property type="term" value="F:acyltransferase activity"/>
    <property type="evidence" value="ECO:0007669"/>
    <property type="project" value="InterPro"/>
</dbReference>
<gene>
    <name evidence="2" type="ORF">FXN63_18605</name>
</gene>
<evidence type="ECO:0000313" key="3">
    <source>
        <dbReference type="Proteomes" id="UP000325161"/>
    </source>
</evidence>
<evidence type="ECO:0000313" key="2">
    <source>
        <dbReference type="EMBL" id="QEI09421.1"/>
    </source>
</evidence>
<protein>
    <submittedName>
        <fullName evidence="2">Beta-ketoacyl synthase chain length factor</fullName>
    </submittedName>
</protein>
<dbReference type="EMBL" id="CP043046">
    <property type="protein sequence ID" value="QEI09421.1"/>
    <property type="molecule type" value="Genomic_DNA"/>
</dbReference>
<dbReference type="AlphaFoldDB" id="A0A5C0B894"/>
<dbReference type="Proteomes" id="UP000325161">
    <property type="component" value="Chromosome"/>
</dbReference>
<organism evidence="2 3">
    <name type="scientific">Pigmentiphaga aceris</name>
    <dbReference type="NCBI Taxonomy" id="1940612"/>
    <lineage>
        <taxon>Bacteria</taxon>
        <taxon>Pseudomonadati</taxon>
        <taxon>Pseudomonadota</taxon>
        <taxon>Betaproteobacteria</taxon>
        <taxon>Burkholderiales</taxon>
        <taxon>Alcaligenaceae</taxon>
        <taxon>Pigmentiphaga</taxon>
    </lineage>
</organism>
<dbReference type="InterPro" id="IPR016039">
    <property type="entry name" value="Thiolase-like"/>
</dbReference>